<accession>A0A9N9MYF6</accession>
<gene>
    <name evidence="9" type="ORF">CEUTPL_LOCUS13236</name>
</gene>
<evidence type="ECO:0000256" key="5">
    <source>
        <dbReference type="ARBA" id="ARBA00022989"/>
    </source>
</evidence>
<dbReference type="PANTHER" id="PTHR11923:SF93">
    <property type="entry name" value="GH07959P-RELATED"/>
    <property type="match status" value="1"/>
</dbReference>
<dbReference type="PANTHER" id="PTHR11923">
    <property type="entry name" value="SCAVENGER RECEPTOR CLASS B TYPE-1 SR-B1"/>
    <property type="match status" value="1"/>
</dbReference>
<evidence type="ECO:0000256" key="2">
    <source>
        <dbReference type="ARBA" id="ARBA00010532"/>
    </source>
</evidence>
<protein>
    <recommendedName>
        <fullName evidence="11">Scavenger receptor class B member 1</fullName>
    </recommendedName>
</protein>
<evidence type="ECO:0000256" key="7">
    <source>
        <dbReference type="ARBA" id="ARBA00023180"/>
    </source>
</evidence>
<reference evidence="9" key="1">
    <citation type="submission" date="2022-01" db="EMBL/GenBank/DDBJ databases">
        <authorList>
            <person name="King R."/>
        </authorList>
    </citation>
    <scope>NUCLEOTIDE SEQUENCE</scope>
</reference>
<evidence type="ECO:0000313" key="9">
    <source>
        <dbReference type="EMBL" id="CAG9772833.1"/>
    </source>
</evidence>
<comment type="similarity">
    <text evidence="2">Belongs to the CD36 family.</text>
</comment>
<dbReference type="PRINTS" id="PR01609">
    <property type="entry name" value="CD36FAMILY"/>
</dbReference>
<keyword evidence="4 8" id="KW-0812">Transmembrane</keyword>
<dbReference type="Pfam" id="PF01130">
    <property type="entry name" value="CD36"/>
    <property type="match status" value="2"/>
</dbReference>
<dbReference type="GO" id="GO:0005737">
    <property type="term" value="C:cytoplasm"/>
    <property type="evidence" value="ECO:0007669"/>
    <property type="project" value="TreeGrafter"/>
</dbReference>
<dbReference type="GO" id="GO:0005886">
    <property type="term" value="C:plasma membrane"/>
    <property type="evidence" value="ECO:0007669"/>
    <property type="project" value="UniProtKB-SubCell"/>
</dbReference>
<keyword evidence="10" id="KW-1185">Reference proteome</keyword>
<proteinExistence type="inferred from homology"/>
<organism evidence="9 10">
    <name type="scientific">Ceutorhynchus assimilis</name>
    <name type="common">cabbage seed weevil</name>
    <dbReference type="NCBI Taxonomy" id="467358"/>
    <lineage>
        <taxon>Eukaryota</taxon>
        <taxon>Metazoa</taxon>
        <taxon>Ecdysozoa</taxon>
        <taxon>Arthropoda</taxon>
        <taxon>Hexapoda</taxon>
        <taxon>Insecta</taxon>
        <taxon>Pterygota</taxon>
        <taxon>Neoptera</taxon>
        <taxon>Endopterygota</taxon>
        <taxon>Coleoptera</taxon>
        <taxon>Polyphaga</taxon>
        <taxon>Cucujiformia</taxon>
        <taxon>Curculionidae</taxon>
        <taxon>Ceutorhynchinae</taxon>
        <taxon>Ceutorhynchus</taxon>
    </lineage>
</organism>
<dbReference type="OrthoDB" id="514335at2759"/>
<keyword evidence="5 8" id="KW-1133">Transmembrane helix</keyword>
<sequence>MIITIRNKMYPKKSLKKCAVLCGCSSFLLVCGIVIMCFKTLIYKSILNKILVLQAGTQTFDLWKQNPIPLSLKLHLFNWTNAADIYNSSIKPHFQEIGPYVFDETKEKVNITWNEHNNTVSFYHLKKWWFNQEKSNGTLNDAITSVNPVALTSSVVGKNWSFIFKQAINVLFGSMATAAYSTHSAGEVLFDGYTDPLVTIANKLPSFGASSMPEYDKFGWFYTRNNSETYEGQFNMDTGISGQLGELHSWKFMEKTPFFPGQCGEIGGSAGEFFPANLKKDTVIKFFSPDLCRYAQLEFEQEVVVSGILGYKYVARDRFLDNGTKVPENKCFCNGECMPYGALDISACRYGSPAFVSLPHFYKADPYYTSLVDGLEPNESRHDFFMIFEPKTGMALQVSARLQVNLLLQPLSSIRIFEKAPKVYIPVLWFEQSVLVPDNIIFYLTVLTNFEAICLAIEAFKAWRKNDPPLSLDLYLFNWTNAEQIYNKSVKPNFEEVGPYRVKEVKEKTNLSWNNDNNTISYRIRKLYYFNPENSPRQMDDDNITTINAVPLTIAYQGKDYKYFAKRFLSMSMSSLSSLYVRKSAREILFDGYADGILSILSNFPALNVQERFGLFYKRNYTIVDEVFTMYIKNDRNFGRQLTWNNKNYTDFFHGHCNQIKGSATEFYPLNIQKTNKLVFYSSELCKYAELEYVREETIKGVTGYRFTANNIFDNGTLRPENRCFCNKECIPSGVLDVSKCRQNSPTFLSFPHFYMADPYYTSSITGMKPDARKHEFYIVIEPKSGIIMDIGANMQLNMLLQPIRSYTMYQDVPKIYVPMFYFSQHVALKDDLAASLRLIQNIPELLNYLSLIFVSLGLIVIVWSAWTIFLVCFQSQSEMKIVNKKFEEVPLKEKYLSK</sequence>
<dbReference type="EMBL" id="OU892284">
    <property type="protein sequence ID" value="CAG9772833.1"/>
    <property type="molecule type" value="Genomic_DNA"/>
</dbReference>
<keyword evidence="7" id="KW-0325">Glycoprotein</keyword>
<keyword evidence="3" id="KW-1003">Cell membrane</keyword>
<comment type="subcellular location">
    <subcellularLocation>
        <location evidence="1">Cell membrane</location>
    </subcellularLocation>
</comment>
<dbReference type="GO" id="GO:0005044">
    <property type="term" value="F:scavenger receptor activity"/>
    <property type="evidence" value="ECO:0007669"/>
    <property type="project" value="TreeGrafter"/>
</dbReference>
<evidence type="ECO:0000256" key="3">
    <source>
        <dbReference type="ARBA" id="ARBA00022475"/>
    </source>
</evidence>
<dbReference type="InterPro" id="IPR002159">
    <property type="entry name" value="CD36_fam"/>
</dbReference>
<name>A0A9N9MYF6_9CUCU</name>
<evidence type="ECO:0000256" key="4">
    <source>
        <dbReference type="ARBA" id="ARBA00022692"/>
    </source>
</evidence>
<evidence type="ECO:0000313" key="10">
    <source>
        <dbReference type="Proteomes" id="UP001152799"/>
    </source>
</evidence>
<keyword evidence="6 8" id="KW-0472">Membrane</keyword>
<evidence type="ECO:0000256" key="8">
    <source>
        <dbReference type="SAM" id="Phobius"/>
    </source>
</evidence>
<evidence type="ECO:0000256" key="6">
    <source>
        <dbReference type="ARBA" id="ARBA00023136"/>
    </source>
</evidence>
<evidence type="ECO:0000256" key="1">
    <source>
        <dbReference type="ARBA" id="ARBA00004236"/>
    </source>
</evidence>
<evidence type="ECO:0008006" key="11">
    <source>
        <dbReference type="Google" id="ProtNLM"/>
    </source>
</evidence>
<dbReference type="Proteomes" id="UP001152799">
    <property type="component" value="Chromosome 8"/>
</dbReference>
<dbReference type="AlphaFoldDB" id="A0A9N9MYF6"/>
<feature type="transmembrane region" description="Helical" evidence="8">
    <location>
        <begin position="846"/>
        <end position="874"/>
    </location>
</feature>